<evidence type="ECO:0000256" key="3">
    <source>
        <dbReference type="ARBA" id="ARBA00022692"/>
    </source>
</evidence>
<organism evidence="10 11">
    <name type="scientific">Clunio marinus</name>
    <dbReference type="NCBI Taxonomy" id="568069"/>
    <lineage>
        <taxon>Eukaryota</taxon>
        <taxon>Metazoa</taxon>
        <taxon>Ecdysozoa</taxon>
        <taxon>Arthropoda</taxon>
        <taxon>Hexapoda</taxon>
        <taxon>Insecta</taxon>
        <taxon>Pterygota</taxon>
        <taxon>Neoptera</taxon>
        <taxon>Endopterygota</taxon>
        <taxon>Diptera</taxon>
        <taxon>Nematocera</taxon>
        <taxon>Chironomoidea</taxon>
        <taxon>Chironomidae</taxon>
        <taxon>Clunio</taxon>
    </lineage>
</organism>
<name>A0A1J1HW96_9DIPT</name>
<feature type="signal peptide" evidence="9">
    <location>
        <begin position="1"/>
        <end position="17"/>
    </location>
</feature>
<keyword evidence="3 8" id="KW-0812">Transmembrane</keyword>
<protein>
    <submittedName>
        <fullName evidence="10">CLUMA_CG005443, isoform A</fullName>
    </submittedName>
</protein>
<evidence type="ECO:0000256" key="9">
    <source>
        <dbReference type="SAM" id="SignalP"/>
    </source>
</evidence>
<dbReference type="InterPro" id="IPR052192">
    <property type="entry name" value="Insect_Ionotropic_Sensory_Rcpt"/>
</dbReference>
<dbReference type="AlphaFoldDB" id="A0A1J1HW96"/>
<dbReference type="Proteomes" id="UP000183832">
    <property type="component" value="Unassembled WGS sequence"/>
</dbReference>
<gene>
    <name evidence="10" type="ORF">CLUMA_CG005443</name>
</gene>
<evidence type="ECO:0000313" key="10">
    <source>
        <dbReference type="EMBL" id="CRK91818.1"/>
    </source>
</evidence>
<evidence type="ECO:0000256" key="2">
    <source>
        <dbReference type="ARBA" id="ARBA00022475"/>
    </source>
</evidence>
<evidence type="ECO:0000256" key="6">
    <source>
        <dbReference type="ARBA" id="ARBA00023170"/>
    </source>
</evidence>
<reference evidence="10 11" key="1">
    <citation type="submission" date="2015-04" db="EMBL/GenBank/DDBJ databases">
        <authorList>
            <person name="Syromyatnikov M.Y."/>
            <person name="Popov V.N."/>
        </authorList>
    </citation>
    <scope>NUCLEOTIDE SEQUENCE [LARGE SCALE GENOMIC DNA]</scope>
</reference>
<dbReference type="OrthoDB" id="7791314at2759"/>
<feature type="transmembrane region" description="Helical" evidence="8">
    <location>
        <begin position="322"/>
        <end position="344"/>
    </location>
</feature>
<feature type="transmembrane region" description="Helical" evidence="8">
    <location>
        <begin position="378"/>
        <end position="396"/>
    </location>
</feature>
<evidence type="ECO:0000313" key="11">
    <source>
        <dbReference type="Proteomes" id="UP000183832"/>
    </source>
</evidence>
<comment type="subcellular location">
    <subcellularLocation>
        <location evidence="1">Cell membrane</location>
        <topology evidence="1">Multi-pass membrane protein</topology>
    </subcellularLocation>
</comment>
<evidence type="ECO:0000256" key="5">
    <source>
        <dbReference type="ARBA" id="ARBA00023136"/>
    </source>
</evidence>
<keyword evidence="7" id="KW-0325">Glycoprotein</keyword>
<keyword evidence="6" id="KW-0675">Receptor</keyword>
<keyword evidence="11" id="KW-1185">Reference proteome</keyword>
<evidence type="ECO:0000256" key="1">
    <source>
        <dbReference type="ARBA" id="ARBA00004651"/>
    </source>
</evidence>
<keyword evidence="2" id="KW-1003">Cell membrane</keyword>
<dbReference type="PANTHER" id="PTHR42643:SF30">
    <property type="entry name" value="IONOTROPIC RECEPTOR 40A-RELATED"/>
    <property type="match status" value="1"/>
</dbReference>
<feature type="chain" id="PRO_5012768927" evidence="9">
    <location>
        <begin position="18"/>
        <end position="444"/>
    </location>
</feature>
<dbReference type="GO" id="GO:0005886">
    <property type="term" value="C:plasma membrane"/>
    <property type="evidence" value="ECO:0007669"/>
    <property type="project" value="UniProtKB-SubCell"/>
</dbReference>
<dbReference type="PANTHER" id="PTHR42643">
    <property type="entry name" value="IONOTROPIC RECEPTOR 20A-RELATED"/>
    <property type="match status" value="1"/>
</dbReference>
<accession>A0A1J1HW96</accession>
<dbReference type="STRING" id="568069.A0A1J1HW96"/>
<sequence length="444" mass="51978">MNFNILTLFMLINYLSANFIYKDSSKNHFSTAINGVVENYFNKHNERFDIISAAENEFHFDEIVNGIMKTTNQTVRITELLPDEGPIIAINESTIFLFENDDVFISYLHFIRFSTNKRNIHILFFVPNMTTTTFFLINKKLGIPCLRLNSFLVKVKGKLVLKSFSRFSQPNCRTQKLKAINYFSETNLKWSSSQFFLDKIDNFQGCEIIFGGFFRFPTAYGELQENKTIKITGYHVDLINIIAPYANYTVKISFSKRRLRKRRFDVFISPPLLLHHVQKRHHFNMPTQAIHYESVRTIVPPGESYTSFEKLLLAFDKPVCNLIIITFALAFIVIIILRFCPRFIREFVIGRNVKEPALNVIIAFFGLGQTILPRRNFARFLLIMFILYSLIIRTAYQGKSFEFLQKDMKRKGVQTVKDLYDKNYTIYSVKSLQTEWKTADIIKQ</sequence>
<evidence type="ECO:0000256" key="8">
    <source>
        <dbReference type="SAM" id="Phobius"/>
    </source>
</evidence>
<keyword evidence="4 8" id="KW-1133">Transmembrane helix</keyword>
<dbReference type="EMBL" id="CVRI01000021">
    <property type="protein sequence ID" value="CRK91818.1"/>
    <property type="molecule type" value="Genomic_DNA"/>
</dbReference>
<dbReference type="SUPFAM" id="SSF53850">
    <property type="entry name" value="Periplasmic binding protein-like II"/>
    <property type="match status" value="1"/>
</dbReference>
<proteinExistence type="predicted"/>
<keyword evidence="5 8" id="KW-0472">Membrane</keyword>
<evidence type="ECO:0000256" key="7">
    <source>
        <dbReference type="ARBA" id="ARBA00023180"/>
    </source>
</evidence>
<keyword evidence="9" id="KW-0732">Signal</keyword>
<evidence type="ECO:0000256" key="4">
    <source>
        <dbReference type="ARBA" id="ARBA00022989"/>
    </source>
</evidence>